<sequence>MRLPIRPLPSTLPKLLLRPLLRLYSTTPSTPLITITDIPAPSTGRIRILSLARPSARNAISRALLQELRSNIDSIAAEYDAEGNEVPRKASHGGAAGSDGRGPTRALILASEVEGCFCAGADLKERRGFTAEETQAFLLNLRTTFTALSLLPIPTISAISSLALGGGLELALCTHFRVLASTATVGLPETRLGIIPGAAAPIACRR</sequence>
<dbReference type="Gene3D" id="3.90.226.10">
    <property type="entry name" value="2-enoyl-CoA Hydratase, Chain A, domain 1"/>
    <property type="match status" value="1"/>
</dbReference>
<dbReference type="EMBL" id="QGML01002098">
    <property type="protein sequence ID" value="TVY87871.1"/>
    <property type="molecule type" value="Genomic_DNA"/>
</dbReference>
<keyword evidence="2" id="KW-0413">Isomerase</keyword>
<organism evidence="2 3">
    <name type="scientific">Lachnellula willkommii</name>
    <dbReference type="NCBI Taxonomy" id="215461"/>
    <lineage>
        <taxon>Eukaryota</taxon>
        <taxon>Fungi</taxon>
        <taxon>Dikarya</taxon>
        <taxon>Ascomycota</taxon>
        <taxon>Pezizomycotina</taxon>
        <taxon>Leotiomycetes</taxon>
        <taxon>Helotiales</taxon>
        <taxon>Lachnaceae</taxon>
        <taxon>Lachnellula</taxon>
    </lineage>
</organism>
<protein>
    <submittedName>
        <fullName evidence="2">Enoyl-CoA isomerase/hydratase</fullName>
    </submittedName>
</protein>
<comment type="similarity">
    <text evidence="1">Belongs to the enoyl-CoA hydratase/isomerase family.</text>
</comment>
<dbReference type="InterPro" id="IPR001753">
    <property type="entry name" value="Enoyl-CoA_hydra/iso"/>
</dbReference>
<dbReference type="InterPro" id="IPR029045">
    <property type="entry name" value="ClpP/crotonase-like_dom_sf"/>
</dbReference>
<dbReference type="GO" id="GO:0016853">
    <property type="term" value="F:isomerase activity"/>
    <property type="evidence" value="ECO:0007669"/>
    <property type="project" value="UniProtKB-KW"/>
</dbReference>
<dbReference type="SUPFAM" id="SSF52096">
    <property type="entry name" value="ClpP/crotonase"/>
    <property type="match status" value="1"/>
</dbReference>
<dbReference type="PANTHER" id="PTHR11941:SF171">
    <property type="entry name" value="SD19268P"/>
    <property type="match status" value="1"/>
</dbReference>
<dbReference type="GO" id="GO:0005739">
    <property type="term" value="C:mitochondrion"/>
    <property type="evidence" value="ECO:0007669"/>
    <property type="project" value="TreeGrafter"/>
</dbReference>
<dbReference type="AlphaFoldDB" id="A0A559M4I4"/>
<evidence type="ECO:0000256" key="1">
    <source>
        <dbReference type="ARBA" id="ARBA00005254"/>
    </source>
</evidence>
<name>A0A559M4I4_9HELO</name>
<dbReference type="Proteomes" id="UP000315522">
    <property type="component" value="Unassembled WGS sequence"/>
</dbReference>
<keyword evidence="3" id="KW-1185">Reference proteome</keyword>
<dbReference type="PANTHER" id="PTHR11941">
    <property type="entry name" value="ENOYL-COA HYDRATASE-RELATED"/>
    <property type="match status" value="1"/>
</dbReference>
<comment type="caution">
    <text evidence="2">The sequence shown here is derived from an EMBL/GenBank/DDBJ whole genome shotgun (WGS) entry which is preliminary data.</text>
</comment>
<reference evidence="2 3" key="1">
    <citation type="submission" date="2018-05" db="EMBL/GenBank/DDBJ databases">
        <title>Genome sequencing and assembly of the regulated plant pathogen Lachnellula willkommii and related sister species for the development of diagnostic species identification markers.</title>
        <authorList>
            <person name="Giroux E."/>
            <person name="Bilodeau G."/>
        </authorList>
    </citation>
    <scope>NUCLEOTIDE SEQUENCE [LARGE SCALE GENOMIC DNA]</scope>
    <source>
        <strain evidence="2 3">CBS 172.35</strain>
    </source>
</reference>
<evidence type="ECO:0000313" key="3">
    <source>
        <dbReference type="Proteomes" id="UP000315522"/>
    </source>
</evidence>
<accession>A0A559M4I4</accession>
<evidence type="ECO:0000313" key="2">
    <source>
        <dbReference type="EMBL" id="TVY87871.1"/>
    </source>
</evidence>
<gene>
    <name evidence="2" type="primary">fer4</name>
    <name evidence="2" type="ORF">LAWI1_G006777</name>
</gene>
<dbReference type="CDD" id="cd06558">
    <property type="entry name" value="crotonase-like"/>
    <property type="match status" value="1"/>
</dbReference>
<dbReference type="Pfam" id="PF00378">
    <property type="entry name" value="ECH_1"/>
    <property type="match status" value="1"/>
</dbReference>
<proteinExistence type="inferred from homology"/>
<dbReference type="GO" id="GO:0006635">
    <property type="term" value="P:fatty acid beta-oxidation"/>
    <property type="evidence" value="ECO:0007669"/>
    <property type="project" value="TreeGrafter"/>
</dbReference>